<proteinExistence type="predicted"/>
<gene>
    <name evidence="2" type="ORF">MNBD_GAMMA19-524</name>
</gene>
<dbReference type="SUPFAM" id="SSF55729">
    <property type="entry name" value="Acyl-CoA N-acyltransferases (Nat)"/>
    <property type="match status" value="1"/>
</dbReference>
<name>A0A3B1B2V5_9ZZZZ</name>
<accession>A0A3B1B2V5</accession>
<sequence length="330" mass="37697">MSKVIHIINTHQLTAYKNSFCYKHFDIHSIQSHEVDHHAVYIDENGQVHARCSLWWKTVPTYPNERLGVIGHFSSENPKATAFLLTYACDVLRQAGCSLAVGPMDGNTWRHYRFISERGNEAGFFLEPDNADHWPDEFTENGFSEMASYSSALNTDLTVQDKRLVDVRQRLEAQGITVRSLDMMKFEDELARIYALSVTSFQENFLYTSIDKDEFIGMYAKIKPYVQADLTLLAEHKGELVGYLFAIPDLLQKQRGKTIDTFIIKTVTVASQYRGSGLGGLLVGEAQCRAHKMGYCRAIHALMYDDNSSRNISSHYAKVIRRYSLYHKQL</sequence>
<evidence type="ECO:0000313" key="2">
    <source>
        <dbReference type="EMBL" id="VAX05768.1"/>
    </source>
</evidence>
<dbReference type="PANTHER" id="PTHR41368:SF1">
    <property type="entry name" value="PROTEIN YGHO"/>
    <property type="match status" value="1"/>
</dbReference>
<dbReference type="InterPro" id="IPR039968">
    <property type="entry name" value="BcerS-like"/>
</dbReference>
<feature type="domain" description="N-acetyltransferase" evidence="1">
    <location>
        <begin position="176"/>
        <end position="330"/>
    </location>
</feature>
<dbReference type="Pfam" id="PF00583">
    <property type="entry name" value="Acetyltransf_1"/>
    <property type="match status" value="1"/>
</dbReference>
<reference evidence="2" key="1">
    <citation type="submission" date="2018-06" db="EMBL/GenBank/DDBJ databases">
        <authorList>
            <person name="Zhirakovskaya E."/>
        </authorList>
    </citation>
    <scope>NUCLEOTIDE SEQUENCE</scope>
</reference>
<protein>
    <recommendedName>
        <fullName evidence="1">N-acetyltransferase domain-containing protein</fullName>
    </recommendedName>
</protein>
<dbReference type="AlphaFoldDB" id="A0A3B1B2V5"/>
<evidence type="ECO:0000259" key="1">
    <source>
        <dbReference type="PROSITE" id="PS51186"/>
    </source>
</evidence>
<dbReference type="PROSITE" id="PS51186">
    <property type="entry name" value="GNAT"/>
    <property type="match status" value="1"/>
</dbReference>
<dbReference type="GO" id="GO:0016747">
    <property type="term" value="F:acyltransferase activity, transferring groups other than amino-acyl groups"/>
    <property type="evidence" value="ECO:0007669"/>
    <property type="project" value="InterPro"/>
</dbReference>
<dbReference type="InterPro" id="IPR000182">
    <property type="entry name" value="GNAT_dom"/>
</dbReference>
<dbReference type="Gene3D" id="3.40.630.30">
    <property type="match status" value="1"/>
</dbReference>
<dbReference type="EMBL" id="UOFV01000550">
    <property type="protein sequence ID" value="VAX05768.1"/>
    <property type="molecule type" value="Genomic_DNA"/>
</dbReference>
<dbReference type="PANTHER" id="PTHR41368">
    <property type="entry name" value="PROTEIN YGHO"/>
    <property type="match status" value="1"/>
</dbReference>
<dbReference type="InterPro" id="IPR016181">
    <property type="entry name" value="Acyl_CoA_acyltransferase"/>
</dbReference>
<organism evidence="2">
    <name type="scientific">hydrothermal vent metagenome</name>
    <dbReference type="NCBI Taxonomy" id="652676"/>
    <lineage>
        <taxon>unclassified sequences</taxon>
        <taxon>metagenomes</taxon>
        <taxon>ecological metagenomes</taxon>
    </lineage>
</organism>